<organism evidence="5 6">
    <name type="scientific">Candidatus Dojkabacteria bacterium CG_4_10_14_0_2_um_filter_Dojkabacteria_WS6_41_15</name>
    <dbReference type="NCBI Taxonomy" id="2014249"/>
    <lineage>
        <taxon>Bacteria</taxon>
        <taxon>Candidatus Dojkabacteria</taxon>
    </lineage>
</organism>
<accession>A0A2M7W227</accession>
<comment type="subcellular location">
    <subcellularLocation>
        <location evidence="3">Cytoplasm</location>
    </subcellularLocation>
</comment>
<keyword evidence="3" id="KW-0963">Cytoplasm</keyword>
<dbReference type="GO" id="GO:0005737">
    <property type="term" value="C:cytoplasm"/>
    <property type="evidence" value="ECO:0007669"/>
    <property type="project" value="UniProtKB-SubCell"/>
</dbReference>
<comment type="caution">
    <text evidence="5">The sequence shown here is derived from an EMBL/GenBank/DDBJ whole genome shotgun (WGS) entry which is preliminary data.</text>
</comment>
<comment type="subunit">
    <text evidence="3">Heptamer of 7 subunits arranged in a ring. Interacts with the chaperonin GroEL.</text>
</comment>
<comment type="function">
    <text evidence="3 4">Together with the chaperonin GroEL, plays an essential role in assisting protein folding. The GroEL-GroES system forms a nano-cage that allows encapsulation of the non-native substrate proteins and provides a physical environment optimized to promote and accelerate protein folding. GroES binds to the apical surface of the GroEL ring, thereby capping the opening of the GroEL channel.</text>
</comment>
<sequence>MTIKPVASNLVLKNVEPEVKTKSGLFIPETAKEDKTPNMAEVIAVGTSKKIAERGIKKGDWVIYSKYAGTEVDVDDTKFVIVSIKDVLAKIEK</sequence>
<evidence type="ECO:0000256" key="1">
    <source>
        <dbReference type="ARBA" id="ARBA00006975"/>
    </source>
</evidence>
<evidence type="ECO:0000313" key="6">
    <source>
        <dbReference type="Proteomes" id="UP000228952"/>
    </source>
</evidence>
<dbReference type="InterPro" id="IPR037124">
    <property type="entry name" value="Chaperonin_GroES_sf"/>
</dbReference>
<dbReference type="GO" id="GO:0051087">
    <property type="term" value="F:protein-folding chaperone binding"/>
    <property type="evidence" value="ECO:0007669"/>
    <property type="project" value="TreeGrafter"/>
</dbReference>
<comment type="similarity">
    <text evidence="1 3 4">Belongs to the GroES chaperonin family.</text>
</comment>
<dbReference type="Proteomes" id="UP000228952">
    <property type="component" value="Unassembled WGS sequence"/>
</dbReference>
<dbReference type="Gene3D" id="2.30.33.40">
    <property type="entry name" value="GroES chaperonin"/>
    <property type="match status" value="1"/>
</dbReference>
<dbReference type="GO" id="GO:0044183">
    <property type="term" value="F:protein folding chaperone"/>
    <property type="evidence" value="ECO:0007669"/>
    <property type="project" value="InterPro"/>
</dbReference>
<dbReference type="EMBL" id="PFQB01000061">
    <property type="protein sequence ID" value="PJA14128.1"/>
    <property type="molecule type" value="Genomic_DNA"/>
</dbReference>
<evidence type="ECO:0000256" key="4">
    <source>
        <dbReference type="RuleBase" id="RU000535"/>
    </source>
</evidence>
<evidence type="ECO:0000256" key="2">
    <source>
        <dbReference type="ARBA" id="ARBA00023186"/>
    </source>
</evidence>
<reference evidence="6" key="1">
    <citation type="submission" date="2017-09" db="EMBL/GenBank/DDBJ databases">
        <title>Depth-based differentiation of microbial function through sediment-hosted aquifers and enrichment of novel symbionts in the deep terrestrial subsurface.</title>
        <authorList>
            <person name="Probst A.J."/>
            <person name="Ladd B."/>
            <person name="Jarett J.K."/>
            <person name="Geller-Mcgrath D.E."/>
            <person name="Sieber C.M.K."/>
            <person name="Emerson J.B."/>
            <person name="Anantharaman K."/>
            <person name="Thomas B.C."/>
            <person name="Malmstrom R."/>
            <person name="Stieglmeier M."/>
            <person name="Klingl A."/>
            <person name="Woyke T."/>
            <person name="Ryan C.M."/>
            <person name="Banfield J.F."/>
        </authorList>
    </citation>
    <scope>NUCLEOTIDE SEQUENCE [LARGE SCALE GENOMIC DNA]</scope>
</reference>
<dbReference type="PANTHER" id="PTHR10772:SF63">
    <property type="entry name" value="20 KDA CHAPERONIN, CHLOROPLASTIC"/>
    <property type="match status" value="1"/>
</dbReference>
<evidence type="ECO:0000256" key="3">
    <source>
        <dbReference type="HAMAP-Rule" id="MF_00580"/>
    </source>
</evidence>
<dbReference type="FunFam" id="2.30.33.40:FF:000001">
    <property type="entry name" value="10 kDa chaperonin"/>
    <property type="match status" value="1"/>
</dbReference>
<dbReference type="PANTHER" id="PTHR10772">
    <property type="entry name" value="10 KDA HEAT SHOCK PROTEIN"/>
    <property type="match status" value="1"/>
</dbReference>
<dbReference type="GO" id="GO:0005524">
    <property type="term" value="F:ATP binding"/>
    <property type="evidence" value="ECO:0007669"/>
    <property type="project" value="InterPro"/>
</dbReference>
<dbReference type="AlphaFoldDB" id="A0A2M7W227"/>
<dbReference type="HAMAP" id="MF_00580">
    <property type="entry name" value="CH10"/>
    <property type="match status" value="1"/>
</dbReference>
<dbReference type="InterPro" id="IPR020818">
    <property type="entry name" value="Chaperonin_GroES"/>
</dbReference>
<evidence type="ECO:0000313" key="5">
    <source>
        <dbReference type="EMBL" id="PJA14128.1"/>
    </source>
</evidence>
<dbReference type="GO" id="GO:0051082">
    <property type="term" value="F:unfolded protein binding"/>
    <property type="evidence" value="ECO:0007669"/>
    <property type="project" value="TreeGrafter"/>
</dbReference>
<name>A0A2M7W227_9BACT</name>
<protein>
    <recommendedName>
        <fullName evidence="3">Co-chaperonin GroES</fullName>
    </recommendedName>
    <alternativeName>
        <fullName evidence="3">10 kDa chaperonin</fullName>
    </alternativeName>
    <alternativeName>
        <fullName evidence="3">Chaperonin-10</fullName>
        <shortName evidence="3">Cpn10</shortName>
    </alternativeName>
</protein>
<keyword evidence="2 3" id="KW-0143">Chaperone</keyword>
<dbReference type="SMART" id="SM00883">
    <property type="entry name" value="Cpn10"/>
    <property type="match status" value="1"/>
</dbReference>
<dbReference type="InterPro" id="IPR011032">
    <property type="entry name" value="GroES-like_sf"/>
</dbReference>
<dbReference type="GO" id="GO:0046872">
    <property type="term" value="F:metal ion binding"/>
    <property type="evidence" value="ECO:0007669"/>
    <property type="project" value="TreeGrafter"/>
</dbReference>
<proteinExistence type="inferred from homology"/>
<gene>
    <name evidence="3" type="primary">groES</name>
    <name evidence="3" type="synonym">groS</name>
    <name evidence="5" type="ORF">COX64_02430</name>
</gene>
<dbReference type="CDD" id="cd00320">
    <property type="entry name" value="cpn10"/>
    <property type="match status" value="1"/>
</dbReference>
<dbReference type="SUPFAM" id="SSF50129">
    <property type="entry name" value="GroES-like"/>
    <property type="match status" value="1"/>
</dbReference>
<dbReference type="Pfam" id="PF00166">
    <property type="entry name" value="Cpn10"/>
    <property type="match status" value="1"/>
</dbReference>
<dbReference type="PRINTS" id="PR00297">
    <property type="entry name" value="CHAPERONIN10"/>
</dbReference>